<dbReference type="RefSeq" id="WP_233341821.1">
    <property type="nucleotide sequence ID" value="NZ_CP109889.1"/>
</dbReference>
<organism evidence="3 4">
    <name type="scientific">Xylella fastidiosa subsp. fastidiosa</name>
    <dbReference type="NCBI Taxonomy" id="644356"/>
    <lineage>
        <taxon>Bacteria</taxon>
        <taxon>Pseudomonadati</taxon>
        <taxon>Pseudomonadota</taxon>
        <taxon>Gammaproteobacteria</taxon>
        <taxon>Lysobacterales</taxon>
        <taxon>Lysobacteraceae</taxon>
        <taxon>Xylella</taxon>
    </lineage>
</organism>
<sequence>MSSFDPLDGWFEKGFRVRSQKAARTARRDKTRARSGTSPASTSGVKFSANAKTKNTVSVIRKAPEVMVKITGSSSGLATVKHHLDYISRNGKVELTNESGETIQGRDELKALREQMKASQVPNESNKREYLHVLFSMPPGTPEKAMREAVMQFCQEEFANRRYVAALHDDTDHTHVHVCVGTRDIDRADEPRLSPRKADLFRWRQGFADKLRENGIDAAASERRHRFNHRKPENPVVRQIRADNPKSAVYNERRAKEKALERAMKATARQETASVSPPPPPRVPKVYEALKSELQAALKAGVRPTNPAEAKISETKAKTLETWSQVVRNLEVTGQTDLAKSVMALMRDADKSTSSRTQELFDLAKSSHSKDKGIEQEL</sequence>
<proteinExistence type="predicted"/>
<dbReference type="Gene3D" id="3.30.930.30">
    <property type="match status" value="1"/>
</dbReference>
<accession>A0AAJ5R451</accession>
<feature type="compositionally biased region" description="Basic and acidic residues" evidence="1">
    <location>
        <begin position="368"/>
        <end position="378"/>
    </location>
</feature>
<dbReference type="EMBL" id="CP109889">
    <property type="protein sequence ID" value="WCF29616.1"/>
    <property type="molecule type" value="Genomic_DNA"/>
</dbReference>
<evidence type="ECO:0000259" key="2">
    <source>
        <dbReference type="Pfam" id="PF03432"/>
    </source>
</evidence>
<feature type="region of interest" description="Disordered" evidence="1">
    <location>
        <begin position="349"/>
        <end position="378"/>
    </location>
</feature>
<protein>
    <submittedName>
        <fullName evidence="3">Relaxase/mobilization nuclease domain-containing protein</fullName>
    </submittedName>
</protein>
<feature type="region of interest" description="Disordered" evidence="1">
    <location>
        <begin position="18"/>
        <end position="49"/>
    </location>
</feature>
<reference evidence="3" key="2">
    <citation type="submission" date="2022-10" db="EMBL/GenBank/DDBJ databases">
        <authorList>
            <person name="Landa B."/>
            <person name="Arias-Giraldo L.F."/>
            <person name="Roman-Ecija M."/>
            <person name="Velasco-Amo M.P."/>
            <person name="De La Fuente L."/>
            <person name="Marco-Noales E."/>
            <person name="Moralejo E."/>
        </authorList>
    </citation>
    <scope>NUCLEOTIDE SEQUENCE</scope>
    <source>
        <strain evidence="3">CFBP8073</strain>
        <plasmid evidence="3">pXF-P2.CFBP8073</plasmid>
    </source>
</reference>
<dbReference type="Pfam" id="PF03432">
    <property type="entry name" value="Relaxase"/>
    <property type="match status" value="1"/>
</dbReference>
<evidence type="ECO:0000313" key="4">
    <source>
        <dbReference type="Proteomes" id="UP001211513"/>
    </source>
</evidence>
<dbReference type="AlphaFoldDB" id="A0AAJ5R451"/>
<feature type="compositionally biased region" description="Polar residues" evidence="1">
    <location>
        <begin position="35"/>
        <end position="49"/>
    </location>
</feature>
<keyword evidence="3" id="KW-0614">Plasmid</keyword>
<name>A0AAJ5R451_XYLFS</name>
<reference evidence="3" key="1">
    <citation type="journal article" date="2022" name="Phytopathology">
        <title>Complete circularized genome resources of seven strains of Xylella fastidiosa subsp. fastidiosa using hybrid assembly reveals unknown plasmids.</title>
        <authorList>
            <person name="Velasco-Amo M.D.P."/>
            <person name="Arias-Giraldo L.F.F."/>
            <person name="Ecija M.R."/>
            <person name="De La Fuente L."/>
            <person name="Marco-Noales E."/>
            <person name="Moralejo E."/>
            <person name="Navas-Cort J.A."/>
            <person name="Landa B.B."/>
        </authorList>
    </citation>
    <scope>NUCLEOTIDE SEQUENCE</scope>
    <source>
        <strain evidence="3">CFBP8073</strain>
    </source>
</reference>
<feature type="domain" description="MobA/VirD2-like nuclease" evidence="2">
    <location>
        <begin position="97"/>
        <end position="214"/>
    </location>
</feature>
<dbReference type="Proteomes" id="UP001211513">
    <property type="component" value="Plasmid pXF-P2.CFBP8073"/>
</dbReference>
<feature type="compositionally biased region" description="Basic residues" evidence="1">
    <location>
        <begin position="18"/>
        <end position="33"/>
    </location>
</feature>
<evidence type="ECO:0000256" key="1">
    <source>
        <dbReference type="SAM" id="MobiDB-lite"/>
    </source>
</evidence>
<geneLocation type="plasmid" evidence="3 4">
    <name>pXF-P2.CFBP8073</name>
</geneLocation>
<gene>
    <name evidence="3" type="ORF">OK117_12525</name>
</gene>
<dbReference type="InterPro" id="IPR005094">
    <property type="entry name" value="Endonuclease_MobA/VirD2"/>
</dbReference>
<evidence type="ECO:0000313" key="3">
    <source>
        <dbReference type="EMBL" id="WCF29616.1"/>
    </source>
</evidence>